<dbReference type="SUPFAM" id="SSF47336">
    <property type="entry name" value="ACP-like"/>
    <property type="match status" value="1"/>
</dbReference>
<dbReference type="Pfam" id="PF23562">
    <property type="entry name" value="AMP-binding_C_3"/>
    <property type="match status" value="1"/>
</dbReference>
<sequence>MGSLPHAEQPCLTLDEVIRRRAETHASQTLLSYPTTDSDFVNYTGADLDRLTRLAAHHYAEAFAQLDEETRPNGPSSTVALVGVSSLDYYITFLALQRLGLSTMFISPRLADQGFTHLLTSTHCTVVIASGPSQADMSRIRSLSSPSLTFALIPLHPITTSPSPSAPPPKPLPPCTPDPAHPQRFIIHSGGTTGLPKPVPLVARSWLAQAAAIAARMPRATTLSTLPLFHSFGLATLLRCLAAGAPLALLSAARPVTAGAVLAALDATGAGALVTVPYVLKFLGEANDEGEGGKGGVFERLARLQQVVAAGSAVPDALGDALVVGAGVRLFHLYGLTECGALMEPSRVAPELWNWVTPLPDAAPFLEFERVGGEGEDGEGGEPLYHLTVLPGLAAKVLSDDASGRYATKDLFRRHPSLPNHWKFAARLDDIVVLVNGEKADPVPLEVAVTKNPLVAAAVVFGAGRDALGMVVVASERAAGWSGDEVVRGILPDLQRGNEGVPAYARVAEEAVLVMAAGTKWPCTDKGTVVRKAFLRQFEGEIEAFYARREEARSGAEEEGDEVGPLDDAGVRDLVRRTVRGELRLAERGVALADDSDFFALGMDSLQATNVRSRLLKGVSLGGRSLATNVVFDHPSVELLTTHLLEVRAGQENEQQSAHDLAMRLLEKYTTFDQPPPAPSTATPPEQESVLLTGATGALGIHILSTLLPNPAIRTVHCLVRAPSAATALSRLTAALSRSHLHPTNPHQLSKISAIPCDLSSPDHGIASLPPAMLAAITATTTRVIHAAWSVDFNRSLRSFDAAENPILESLHPWTAVADGMGYGQSKWVAEQIIRNGGAGDGGGRGLGLRTRILRVGQLCGDTLHGMWNPSEAVPATVQAALSIGALPFVNGDEELSWLPVDVAARAVVELAFAETETEGDEESCKVWHVENERRHSQALDPCDSRLLLSWTSCTDSIANAKGIQMV</sequence>
<gene>
    <name evidence="4" type="ORF">UCDDS831_g05806</name>
</gene>
<proteinExistence type="predicted"/>
<evidence type="ECO:0000313" key="4">
    <source>
        <dbReference type="EMBL" id="KKY18713.1"/>
    </source>
</evidence>
<dbReference type="GO" id="GO:0031177">
    <property type="term" value="F:phosphopantetheine binding"/>
    <property type="evidence" value="ECO:0007669"/>
    <property type="project" value="InterPro"/>
</dbReference>
<dbReference type="SUPFAM" id="SSF56801">
    <property type="entry name" value="Acetyl-CoA synthetase-like"/>
    <property type="match status" value="1"/>
</dbReference>
<dbReference type="InterPro" id="IPR036291">
    <property type="entry name" value="NAD(P)-bd_dom_sf"/>
</dbReference>
<dbReference type="InterPro" id="IPR000873">
    <property type="entry name" value="AMP-dep_synth/lig_dom"/>
</dbReference>
<dbReference type="SMART" id="SM00823">
    <property type="entry name" value="PKS_PP"/>
    <property type="match status" value="1"/>
</dbReference>
<dbReference type="InterPro" id="IPR036736">
    <property type="entry name" value="ACP-like_sf"/>
</dbReference>
<dbReference type="Gene3D" id="1.10.1200.10">
    <property type="entry name" value="ACP-like"/>
    <property type="match status" value="1"/>
</dbReference>
<organism evidence="4 5">
    <name type="scientific">Diplodia seriata</name>
    <dbReference type="NCBI Taxonomy" id="420778"/>
    <lineage>
        <taxon>Eukaryota</taxon>
        <taxon>Fungi</taxon>
        <taxon>Dikarya</taxon>
        <taxon>Ascomycota</taxon>
        <taxon>Pezizomycotina</taxon>
        <taxon>Dothideomycetes</taxon>
        <taxon>Dothideomycetes incertae sedis</taxon>
        <taxon>Botryosphaeriales</taxon>
        <taxon>Botryosphaeriaceae</taxon>
        <taxon>Diplodia</taxon>
    </lineage>
</organism>
<dbReference type="InterPro" id="IPR020845">
    <property type="entry name" value="AMP-binding_CS"/>
</dbReference>
<name>A0A0G2G4I4_9PEZI</name>
<dbReference type="InterPro" id="IPR020806">
    <property type="entry name" value="PKS_PP-bd"/>
</dbReference>
<dbReference type="Pfam" id="PF00550">
    <property type="entry name" value="PP-binding"/>
    <property type="match status" value="1"/>
</dbReference>
<dbReference type="Proteomes" id="UP000034182">
    <property type="component" value="Unassembled WGS sequence"/>
</dbReference>
<dbReference type="Pfam" id="PF07993">
    <property type="entry name" value="NAD_binding_4"/>
    <property type="match status" value="2"/>
</dbReference>
<keyword evidence="2" id="KW-0597">Phosphoprotein</keyword>
<dbReference type="SUPFAM" id="SSF51735">
    <property type="entry name" value="NAD(P)-binding Rossmann-fold domains"/>
    <property type="match status" value="1"/>
</dbReference>
<dbReference type="InterPro" id="IPR042099">
    <property type="entry name" value="ANL_N_sf"/>
</dbReference>
<feature type="domain" description="Carrier" evidence="3">
    <location>
        <begin position="569"/>
        <end position="648"/>
    </location>
</feature>
<dbReference type="PANTHER" id="PTHR43439:SF2">
    <property type="entry name" value="ENZYME, PUTATIVE (JCVI)-RELATED"/>
    <property type="match status" value="1"/>
</dbReference>
<dbReference type="InterPro" id="IPR051414">
    <property type="entry name" value="Adenylate-forming_Reductase"/>
</dbReference>
<dbReference type="PROSITE" id="PS50075">
    <property type="entry name" value="CARRIER"/>
    <property type="match status" value="1"/>
</dbReference>
<dbReference type="InterPro" id="IPR006162">
    <property type="entry name" value="Ppantetheine_attach_site"/>
</dbReference>
<dbReference type="InterPro" id="IPR013120">
    <property type="entry name" value="FAR_NAD-bd"/>
</dbReference>
<dbReference type="PROSITE" id="PS00455">
    <property type="entry name" value="AMP_BINDING"/>
    <property type="match status" value="1"/>
</dbReference>
<dbReference type="PANTHER" id="PTHR43439">
    <property type="entry name" value="PHENYLACETATE-COENZYME A LIGASE"/>
    <property type="match status" value="1"/>
</dbReference>
<evidence type="ECO:0000313" key="5">
    <source>
        <dbReference type="Proteomes" id="UP000034182"/>
    </source>
</evidence>
<dbReference type="Gene3D" id="3.40.50.720">
    <property type="entry name" value="NAD(P)-binding Rossmann-like Domain"/>
    <property type="match status" value="2"/>
</dbReference>
<evidence type="ECO:0000256" key="1">
    <source>
        <dbReference type="ARBA" id="ARBA00022450"/>
    </source>
</evidence>
<dbReference type="Gene3D" id="3.40.50.12780">
    <property type="entry name" value="N-terminal domain of ligase-like"/>
    <property type="match status" value="1"/>
</dbReference>
<reference evidence="4 5" key="2">
    <citation type="submission" date="2015-05" db="EMBL/GenBank/DDBJ databases">
        <title>Distinctive expansion of gene families associated with plant cell wall degradation and secondary metabolism in the genomes of grapevine trunk pathogens.</title>
        <authorList>
            <person name="Lawrence D.P."/>
            <person name="Travadon R."/>
            <person name="Rolshausen P.E."/>
            <person name="Baumgartner K."/>
        </authorList>
    </citation>
    <scope>NUCLEOTIDE SEQUENCE [LARGE SCALE GENOMIC DNA]</scope>
    <source>
        <strain evidence="4">DS831</strain>
    </source>
</reference>
<dbReference type="AlphaFoldDB" id="A0A0G2G4I4"/>
<comment type="caution">
    <text evidence="4">The sequence shown here is derived from an EMBL/GenBank/DDBJ whole genome shotgun (WGS) entry which is preliminary data.</text>
</comment>
<keyword evidence="1" id="KW-0596">Phosphopantetheine</keyword>
<protein>
    <submittedName>
        <fullName evidence="4">Putative l-aminoadipate-semialdehyde dehydrogenase</fullName>
    </submittedName>
</protein>
<evidence type="ECO:0000256" key="2">
    <source>
        <dbReference type="ARBA" id="ARBA00022553"/>
    </source>
</evidence>
<reference evidence="4 5" key="1">
    <citation type="submission" date="2015-03" db="EMBL/GenBank/DDBJ databases">
        <authorList>
            <person name="Morales-Cruz A."/>
            <person name="Amrine K.C."/>
            <person name="Cantu D."/>
        </authorList>
    </citation>
    <scope>NUCLEOTIDE SEQUENCE [LARGE SCALE GENOMIC DNA]</scope>
    <source>
        <strain evidence="4">DS831</strain>
    </source>
</reference>
<dbReference type="EMBL" id="LAQI01000122">
    <property type="protein sequence ID" value="KKY18713.1"/>
    <property type="molecule type" value="Genomic_DNA"/>
</dbReference>
<accession>A0A0G2G4I4</accession>
<evidence type="ECO:0000259" key="3">
    <source>
        <dbReference type="PROSITE" id="PS50075"/>
    </source>
</evidence>
<dbReference type="InterPro" id="IPR009081">
    <property type="entry name" value="PP-bd_ACP"/>
</dbReference>
<dbReference type="Pfam" id="PF00501">
    <property type="entry name" value="AMP-binding"/>
    <property type="match status" value="1"/>
</dbReference>
<dbReference type="PROSITE" id="PS00012">
    <property type="entry name" value="PHOSPHOPANTETHEINE"/>
    <property type="match status" value="1"/>
</dbReference>